<gene>
    <name evidence="4" type="ORF">ACFSBJ_12240</name>
</gene>
<evidence type="ECO:0000256" key="2">
    <source>
        <dbReference type="ARBA" id="ARBA00022840"/>
    </source>
</evidence>
<feature type="domain" description="CobQ/CobB/MinD/ParA nucleotide binding" evidence="3">
    <location>
        <begin position="2"/>
        <end position="170"/>
    </location>
</feature>
<comment type="caution">
    <text evidence="4">The sequence shown here is derived from an EMBL/GenBank/DDBJ whole genome shotgun (WGS) entry which is preliminary data.</text>
</comment>
<evidence type="ECO:0000313" key="4">
    <source>
        <dbReference type="EMBL" id="MFD1634493.1"/>
    </source>
</evidence>
<reference evidence="4 5" key="1">
    <citation type="journal article" date="2019" name="Int. J. Syst. Evol. Microbiol.">
        <title>The Global Catalogue of Microorganisms (GCM) 10K type strain sequencing project: providing services to taxonomists for standard genome sequencing and annotation.</title>
        <authorList>
            <consortium name="The Broad Institute Genomics Platform"/>
            <consortium name="The Broad Institute Genome Sequencing Center for Infectious Disease"/>
            <person name="Wu L."/>
            <person name="Ma J."/>
        </authorList>
    </citation>
    <scope>NUCLEOTIDE SEQUENCE [LARGE SCALE GENOMIC DNA]</scope>
    <source>
        <strain evidence="4 5">CGMCC 1.10594</strain>
    </source>
</reference>
<dbReference type="InterPro" id="IPR002586">
    <property type="entry name" value="CobQ/CobB/MinD/ParA_Nub-bd_dom"/>
</dbReference>
<organism evidence="4 5">
    <name type="scientific">Haloplanus ruber</name>
    <dbReference type="NCBI Taxonomy" id="869892"/>
    <lineage>
        <taxon>Archaea</taxon>
        <taxon>Methanobacteriati</taxon>
        <taxon>Methanobacteriota</taxon>
        <taxon>Stenosarchaea group</taxon>
        <taxon>Halobacteria</taxon>
        <taxon>Halobacteriales</taxon>
        <taxon>Haloferacaceae</taxon>
        <taxon>Haloplanus</taxon>
    </lineage>
</organism>
<name>A0ABD6D0D1_9EURY</name>
<dbReference type="Gene3D" id="3.40.50.300">
    <property type="entry name" value="P-loop containing nucleotide triphosphate hydrolases"/>
    <property type="match status" value="1"/>
</dbReference>
<keyword evidence="5" id="KW-1185">Reference proteome</keyword>
<proteinExistence type="predicted"/>
<keyword evidence="1" id="KW-0547">Nucleotide-binding</keyword>
<dbReference type="InterPro" id="IPR027417">
    <property type="entry name" value="P-loop_NTPase"/>
</dbReference>
<dbReference type="SUPFAM" id="SSF52540">
    <property type="entry name" value="P-loop containing nucleoside triphosphate hydrolases"/>
    <property type="match status" value="1"/>
</dbReference>
<accession>A0ABD6D0D1</accession>
<dbReference type="AlphaFoldDB" id="A0ABD6D0D1"/>
<dbReference type="RefSeq" id="WP_379823928.1">
    <property type="nucleotide sequence ID" value="NZ_JBHUDL010000010.1"/>
</dbReference>
<evidence type="ECO:0000259" key="3">
    <source>
        <dbReference type="Pfam" id="PF01656"/>
    </source>
</evidence>
<dbReference type="GO" id="GO:0005524">
    <property type="term" value="F:ATP binding"/>
    <property type="evidence" value="ECO:0007669"/>
    <property type="project" value="UniProtKB-KW"/>
</dbReference>
<dbReference type="InterPro" id="IPR050625">
    <property type="entry name" value="ParA/MinD_ATPase"/>
</dbReference>
<sequence>MLAIAGGKSGVGKTTTALGLAAALDPPVVVADADADMPNLHALAGVDREPTLAAVDDRGVGGVARTGSDEPGVGVLPAPHVGDAGADPDALARALDRVAAADRPALVDCPGGAGPDAAAPLRAADATLLVTTLCAPALRDAVKTAAMARTLGAPVCGVVLTRTRSAPDAVTDLLDCPVAASVPPADPPILDDERVRRAYRRLAMQLGEDLLASQA</sequence>
<protein>
    <submittedName>
        <fullName evidence="4">CDP-4-keto-6-deoxy-D-glucose-3-dehydrase</fullName>
    </submittedName>
</protein>
<evidence type="ECO:0000313" key="5">
    <source>
        <dbReference type="Proteomes" id="UP001597075"/>
    </source>
</evidence>
<evidence type="ECO:0000256" key="1">
    <source>
        <dbReference type="ARBA" id="ARBA00022741"/>
    </source>
</evidence>
<dbReference type="PANTHER" id="PTHR43384:SF6">
    <property type="entry name" value="SEPTUM SITE-DETERMINING PROTEIN MIND HOMOLOG, CHLOROPLASTIC"/>
    <property type="match status" value="1"/>
</dbReference>
<dbReference type="EMBL" id="JBHUDL010000010">
    <property type="protein sequence ID" value="MFD1634493.1"/>
    <property type="molecule type" value="Genomic_DNA"/>
</dbReference>
<dbReference type="Pfam" id="PF01656">
    <property type="entry name" value="CbiA"/>
    <property type="match status" value="1"/>
</dbReference>
<dbReference type="PANTHER" id="PTHR43384">
    <property type="entry name" value="SEPTUM SITE-DETERMINING PROTEIN MIND HOMOLOG, CHLOROPLASTIC-RELATED"/>
    <property type="match status" value="1"/>
</dbReference>
<keyword evidence="2" id="KW-0067">ATP-binding</keyword>
<dbReference type="Proteomes" id="UP001597075">
    <property type="component" value="Unassembled WGS sequence"/>
</dbReference>